<evidence type="ECO:0000313" key="1">
    <source>
        <dbReference type="EMBL" id="MDP0590217.1"/>
    </source>
</evidence>
<proteinExistence type="predicted"/>
<dbReference type="Proteomes" id="UP001178148">
    <property type="component" value="Unassembled WGS sequence"/>
</dbReference>
<organism evidence="1 2">
    <name type="scientific">Candidatus Endonucleibacter bathymodioli</name>
    <dbReference type="NCBI Taxonomy" id="539814"/>
    <lineage>
        <taxon>Bacteria</taxon>
        <taxon>Pseudomonadati</taxon>
        <taxon>Pseudomonadota</taxon>
        <taxon>Gammaproteobacteria</taxon>
        <taxon>Oceanospirillales</taxon>
        <taxon>Endozoicomonadaceae</taxon>
        <taxon>Candidatus Endonucleibacter</taxon>
    </lineage>
</organism>
<dbReference type="EMBL" id="JASXSV010000035">
    <property type="protein sequence ID" value="MDP0590217.1"/>
    <property type="molecule type" value="Genomic_DNA"/>
</dbReference>
<reference evidence="1 2" key="1">
    <citation type="journal article" date="2023" name="bioRxiv">
        <title>An intranuclear bacterial parasite of deep-sea mussels expresses apoptosis inhibitors acquired from its host.</title>
        <authorList>
            <person name="Gonzalez Porras M.A."/>
            <person name="Assie A."/>
            <person name="Tietjen M."/>
            <person name="Violette M."/>
            <person name="Kleiner M."/>
            <person name="Gruber-Vodicka H."/>
            <person name="Dubilier N."/>
            <person name="Leisch N."/>
        </authorList>
    </citation>
    <scope>NUCLEOTIDE SEQUENCE [LARGE SCALE GENOMIC DNA]</scope>
    <source>
        <strain evidence="1">IAP13</strain>
    </source>
</reference>
<accession>A0AA90SE82</accession>
<gene>
    <name evidence="1" type="ORF">QS748_13925</name>
</gene>
<dbReference type="AlphaFoldDB" id="A0AA90SE82"/>
<keyword evidence="2" id="KW-1185">Reference proteome</keyword>
<sequence>MISEKKQVRTVLEERIKQFKAWSERKPAAVEGLCIRKFPCKVELLSFVVSDGRQPAAQAKLKVIFVNQRQLWSADMTLSIFTRTVRKPGYEDLKSGIYFHAPADSGEKPTLLNSYKIIMDLKGAYEPADFNEWYFYWLQRMLKSPEIKGLFAHKQLFSDNEIEAQLYTQEVLKQL</sequence>
<evidence type="ECO:0000313" key="2">
    <source>
        <dbReference type="Proteomes" id="UP001178148"/>
    </source>
</evidence>
<name>A0AA90SE82_9GAMM</name>
<comment type="caution">
    <text evidence="1">The sequence shown here is derived from an EMBL/GenBank/DDBJ whole genome shotgun (WGS) entry which is preliminary data.</text>
</comment>
<protein>
    <submittedName>
        <fullName evidence="1">Uncharacterized protein</fullName>
    </submittedName>
</protein>